<dbReference type="PANTHER" id="PTHR43628">
    <property type="entry name" value="ACTIVATOR OF C KINASE PROTEIN 1-RELATED"/>
    <property type="match status" value="1"/>
</dbReference>
<name>A0A9N9CGJ8_9GLOM</name>
<dbReference type="InterPro" id="IPR011990">
    <property type="entry name" value="TPR-like_helical_dom_sf"/>
</dbReference>
<accession>A0A9N9CGJ8</accession>
<dbReference type="InterPro" id="IPR006597">
    <property type="entry name" value="Sel1-like"/>
</dbReference>
<dbReference type="AlphaFoldDB" id="A0A9N9CGJ8"/>
<dbReference type="SUPFAM" id="SSF56112">
    <property type="entry name" value="Protein kinase-like (PK-like)"/>
    <property type="match status" value="1"/>
</dbReference>
<evidence type="ECO:0000313" key="2">
    <source>
        <dbReference type="Proteomes" id="UP000789570"/>
    </source>
</evidence>
<dbReference type="InterPro" id="IPR011009">
    <property type="entry name" value="Kinase-like_dom_sf"/>
</dbReference>
<protein>
    <submittedName>
        <fullName evidence="1">16386_t:CDS:1</fullName>
    </submittedName>
</protein>
<gene>
    <name evidence="1" type="ORF">FCALED_LOCUS8507</name>
</gene>
<organism evidence="1 2">
    <name type="scientific">Funneliformis caledonium</name>
    <dbReference type="NCBI Taxonomy" id="1117310"/>
    <lineage>
        <taxon>Eukaryota</taxon>
        <taxon>Fungi</taxon>
        <taxon>Fungi incertae sedis</taxon>
        <taxon>Mucoromycota</taxon>
        <taxon>Glomeromycotina</taxon>
        <taxon>Glomeromycetes</taxon>
        <taxon>Glomerales</taxon>
        <taxon>Glomeraceae</taxon>
        <taxon>Funneliformis</taxon>
    </lineage>
</organism>
<comment type="caution">
    <text evidence="1">The sequence shown here is derived from an EMBL/GenBank/DDBJ whole genome shotgun (WGS) entry which is preliminary data.</text>
</comment>
<dbReference type="SUPFAM" id="SSF81901">
    <property type="entry name" value="HCP-like"/>
    <property type="match status" value="1"/>
</dbReference>
<dbReference type="Gene3D" id="1.25.40.10">
    <property type="entry name" value="Tetratricopeptide repeat domain"/>
    <property type="match status" value="1"/>
</dbReference>
<dbReference type="PANTHER" id="PTHR43628:SF1">
    <property type="entry name" value="CHITIN SYNTHASE REGULATORY FACTOR 2-RELATED"/>
    <property type="match status" value="1"/>
</dbReference>
<dbReference type="EMBL" id="CAJVPQ010002496">
    <property type="protein sequence ID" value="CAG8599267.1"/>
    <property type="molecule type" value="Genomic_DNA"/>
</dbReference>
<sequence length="297" mass="34289">MTSSTEWIEKKINIGDITRFEYEELSNFVKIGEGGFGIVRRADITSRGIRVALKSLLTIKKNEIVDLVNEQLELKFNSNEVNPTTHSTDNDSNSSTATCVNSMEPINFLLIGKKNEYESDSKEIFNYLINNPKITQHSEVVIGKFYQEGFGTDKNQKEGFKWFLKACEKEDEHGKYEVGACYFHRRGIEKSKLKAKECFEHIINCGPNIALYKLANCYEFTISLEKEILIHKAIQLYKTSAEKGFITSQFKVAYHYSHGFYTQINEVEALKWYKLFQKNGGYPDVSEKIKKLKIYDK</sequence>
<keyword evidence="2" id="KW-1185">Reference proteome</keyword>
<dbReference type="Proteomes" id="UP000789570">
    <property type="component" value="Unassembled WGS sequence"/>
</dbReference>
<dbReference type="Pfam" id="PF08238">
    <property type="entry name" value="Sel1"/>
    <property type="match status" value="4"/>
</dbReference>
<dbReference type="Gene3D" id="3.30.200.20">
    <property type="entry name" value="Phosphorylase Kinase, domain 1"/>
    <property type="match status" value="1"/>
</dbReference>
<reference evidence="1" key="1">
    <citation type="submission" date="2021-06" db="EMBL/GenBank/DDBJ databases">
        <authorList>
            <person name="Kallberg Y."/>
            <person name="Tangrot J."/>
            <person name="Rosling A."/>
        </authorList>
    </citation>
    <scope>NUCLEOTIDE SEQUENCE</scope>
    <source>
        <strain evidence="1">UK204</strain>
    </source>
</reference>
<proteinExistence type="predicted"/>
<dbReference type="SMART" id="SM00671">
    <property type="entry name" value="SEL1"/>
    <property type="match status" value="4"/>
</dbReference>
<dbReference type="OrthoDB" id="2321465at2759"/>
<evidence type="ECO:0000313" key="1">
    <source>
        <dbReference type="EMBL" id="CAG8599267.1"/>
    </source>
</evidence>
<dbReference type="InterPro" id="IPR052945">
    <property type="entry name" value="Mitotic_Regulator"/>
</dbReference>